<accession>A0AAV4PYT4</accession>
<protein>
    <submittedName>
        <fullName evidence="1">Uncharacterized protein</fullName>
    </submittedName>
</protein>
<name>A0AAV4PYT4_CAEEX</name>
<dbReference type="EMBL" id="BPLR01005422">
    <property type="protein sequence ID" value="GIY02212.1"/>
    <property type="molecule type" value="Genomic_DNA"/>
</dbReference>
<evidence type="ECO:0000313" key="2">
    <source>
        <dbReference type="Proteomes" id="UP001054945"/>
    </source>
</evidence>
<keyword evidence="2" id="KW-1185">Reference proteome</keyword>
<organism evidence="1 2">
    <name type="scientific">Caerostris extrusa</name>
    <name type="common">Bark spider</name>
    <name type="synonym">Caerostris bankana</name>
    <dbReference type="NCBI Taxonomy" id="172846"/>
    <lineage>
        <taxon>Eukaryota</taxon>
        <taxon>Metazoa</taxon>
        <taxon>Ecdysozoa</taxon>
        <taxon>Arthropoda</taxon>
        <taxon>Chelicerata</taxon>
        <taxon>Arachnida</taxon>
        <taxon>Araneae</taxon>
        <taxon>Araneomorphae</taxon>
        <taxon>Entelegynae</taxon>
        <taxon>Araneoidea</taxon>
        <taxon>Araneidae</taxon>
        <taxon>Caerostris</taxon>
    </lineage>
</organism>
<dbReference type="AlphaFoldDB" id="A0AAV4PYT4"/>
<gene>
    <name evidence="1" type="ORF">CEXT_698551</name>
</gene>
<dbReference type="Proteomes" id="UP001054945">
    <property type="component" value="Unassembled WGS sequence"/>
</dbReference>
<proteinExistence type="predicted"/>
<comment type="caution">
    <text evidence="1">The sequence shown here is derived from an EMBL/GenBank/DDBJ whole genome shotgun (WGS) entry which is preliminary data.</text>
</comment>
<reference evidence="1 2" key="1">
    <citation type="submission" date="2021-06" db="EMBL/GenBank/DDBJ databases">
        <title>Caerostris extrusa draft genome.</title>
        <authorList>
            <person name="Kono N."/>
            <person name="Arakawa K."/>
        </authorList>
    </citation>
    <scope>NUCLEOTIDE SEQUENCE [LARGE SCALE GENOMIC DNA]</scope>
</reference>
<sequence length="106" mass="12473">MQETESFSYLNCFGGRFQHSFLFEYSCSLAVAWPEGKGHLLRKAKGDRPLQKIRLPPEKSHQLHWSEEMNFNWVSCDLLKDVLLSVLIQFEICVFNARHHLFLFIS</sequence>
<evidence type="ECO:0000313" key="1">
    <source>
        <dbReference type="EMBL" id="GIY02212.1"/>
    </source>
</evidence>